<sequence length="163" mass="17636">MAVSEQQWLRCAVLWYPWLGSRTRPGYRNKARQSVGGPQTPQPVSQPQTPTPQAGQQQQQGQQGQQQGPPSVGQSVPDQSGPGPLLANVGDQSVSLPPQHPPPPQPPPQQHMQYVIHPVGHPVSHPPGHPGHPHQVLYTPPPVGQPVVDSTSGALFWANWLHQ</sequence>
<evidence type="ECO:0000256" key="1">
    <source>
        <dbReference type="SAM" id="MobiDB-lite"/>
    </source>
</evidence>
<reference evidence="2" key="2">
    <citation type="journal article" date="2023" name="BMC Genomics">
        <title>Pest status, molecular evolution, and epigenetic factors derived from the genome assembly of Frankliniella fusca, a thysanopteran phytovirus vector.</title>
        <authorList>
            <person name="Catto M.A."/>
            <person name="Labadie P.E."/>
            <person name="Jacobson A.L."/>
            <person name="Kennedy G.G."/>
            <person name="Srinivasan R."/>
            <person name="Hunt B.G."/>
        </authorList>
    </citation>
    <scope>NUCLEOTIDE SEQUENCE</scope>
    <source>
        <strain evidence="2">PL_HMW_Pooled</strain>
    </source>
</reference>
<protein>
    <submittedName>
        <fullName evidence="2">Centriolin</fullName>
    </submittedName>
</protein>
<dbReference type="AlphaFoldDB" id="A0AAE1H0C2"/>
<dbReference type="EMBL" id="JAHWGI010000293">
    <property type="protein sequence ID" value="KAK3912389.1"/>
    <property type="molecule type" value="Genomic_DNA"/>
</dbReference>
<keyword evidence="3" id="KW-1185">Reference proteome</keyword>
<organism evidence="2 3">
    <name type="scientific">Frankliniella fusca</name>
    <dbReference type="NCBI Taxonomy" id="407009"/>
    <lineage>
        <taxon>Eukaryota</taxon>
        <taxon>Metazoa</taxon>
        <taxon>Ecdysozoa</taxon>
        <taxon>Arthropoda</taxon>
        <taxon>Hexapoda</taxon>
        <taxon>Insecta</taxon>
        <taxon>Pterygota</taxon>
        <taxon>Neoptera</taxon>
        <taxon>Paraneoptera</taxon>
        <taxon>Thysanoptera</taxon>
        <taxon>Terebrantia</taxon>
        <taxon>Thripoidea</taxon>
        <taxon>Thripidae</taxon>
        <taxon>Frankliniella</taxon>
    </lineage>
</organism>
<name>A0AAE1H0C2_9NEOP</name>
<reference evidence="2" key="1">
    <citation type="submission" date="2021-07" db="EMBL/GenBank/DDBJ databases">
        <authorList>
            <person name="Catto M.A."/>
            <person name="Jacobson A."/>
            <person name="Kennedy G."/>
            <person name="Labadie P."/>
            <person name="Hunt B.G."/>
            <person name="Srinivasan R."/>
        </authorList>
    </citation>
    <scope>NUCLEOTIDE SEQUENCE</scope>
    <source>
        <strain evidence="2">PL_HMW_Pooled</strain>
        <tissue evidence="2">Head</tissue>
    </source>
</reference>
<feature type="compositionally biased region" description="Low complexity" evidence="1">
    <location>
        <begin position="38"/>
        <end position="77"/>
    </location>
</feature>
<accession>A0AAE1H0C2</accession>
<proteinExistence type="predicted"/>
<evidence type="ECO:0000313" key="3">
    <source>
        <dbReference type="Proteomes" id="UP001219518"/>
    </source>
</evidence>
<evidence type="ECO:0000313" key="2">
    <source>
        <dbReference type="EMBL" id="KAK3912389.1"/>
    </source>
</evidence>
<comment type="caution">
    <text evidence="2">The sequence shown here is derived from an EMBL/GenBank/DDBJ whole genome shotgun (WGS) entry which is preliminary data.</text>
</comment>
<gene>
    <name evidence="2" type="ORF">KUF71_021959</name>
</gene>
<dbReference type="Proteomes" id="UP001219518">
    <property type="component" value="Unassembled WGS sequence"/>
</dbReference>
<feature type="region of interest" description="Disordered" evidence="1">
    <location>
        <begin position="21"/>
        <end position="112"/>
    </location>
</feature>
<feature type="compositionally biased region" description="Pro residues" evidence="1">
    <location>
        <begin position="98"/>
        <end position="109"/>
    </location>
</feature>